<feature type="non-terminal residue" evidence="3">
    <location>
        <position position="177"/>
    </location>
</feature>
<feature type="chain" id="PRO_5047475437" description="Apple domain-containing protein" evidence="1">
    <location>
        <begin position="30"/>
        <end position="177"/>
    </location>
</feature>
<dbReference type="InterPro" id="IPR003609">
    <property type="entry name" value="Pan_app"/>
</dbReference>
<keyword evidence="4" id="KW-1185">Reference proteome</keyword>
<comment type="caution">
    <text evidence="3">The sequence shown here is derived from an EMBL/GenBank/DDBJ whole genome shotgun (WGS) entry which is preliminary data.</text>
</comment>
<organism evidence="3 4">
    <name type="scientific">Durusdinium trenchii</name>
    <dbReference type="NCBI Taxonomy" id="1381693"/>
    <lineage>
        <taxon>Eukaryota</taxon>
        <taxon>Sar</taxon>
        <taxon>Alveolata</taxon>
        <taxon>Dinophyceae</taxon>
        <taxon>Suessiales</taxon>
        <taxon>Symbiodiniaceae</taxon>
        <taxon>Durusdinium</taxon>
    </lineage>
</organism>
<evidence type="ECO:0000259" key="2">
    <source>
        <dbReference type="PROSITE" id="PS50948"/>
    </source>
</evidence>
<name>A0ABP0R1V1_9DINO</name>
<reference evidence="3 4" key="1">
    <citation type="submission" date="2024-02" db="EMBL/GenBank/DDBJ databases">
        <authorList>
            <person name="Chen Y."/>
            <person name="Shah S."/>
            <person name="Dougan E. K."/>
            <person name="Thang M."/>
            <person name="Chan C."/>
        </authorList>
    </citation>
    <scope>NUCLEOTIDE SEQUENCE [LARGE SCALE GENOMIC DNA]</scope>
</reference>
<protein>
    <recommendedName>
        <fullName evidence="2">Apple domain-containing protein</fullName>
    </recommendedName>
</protein>
<proteinExistence type="predicted"/>
<feature type="domain" description="Apple" evidence="2">
    <location>
        <begin position="122"/>
        <end position="177"/>
    </location>
</feature>
<evidence type="ECO:0000256" key="1">
    <source>
        <dbReference type="SAM" id="SignalP"/>
    </source>
</evidence>
<evidence type="ECO:0000313" key="3">
    <source>
        <dbReference type="EMBL" id="CAK9094548.1"/>
    </source>
</evidence>
<gene>
    <name evidence="3" type="ORF">CCMP2556_LOCUS45090</name>
</gene>
<accession>A0ABP0R1V1</accession>
<keyword evidence="1" id="KW-0732">Signal</keyword>
<feature type="signal peptide" evidence="1">
    <location>
        <begin position="1"/>
        <end position="29"/>
    </location>
</feature>
<dbReference type="PROSITE" id="PS50948">
    <property type="entry name" value="PAN"/>
    <property type="match status" value="1"/>
</dbReference>
<evidence type="ECO:0000313" key="4">
    <source>
        <dbReference type="Proteomes" id="UP001642484"/>
    </source>
</evidence>
<sequence length="177" mass="19774">MNSRLPRMRSRPLLALLALVSASGPDCKARPSPSCRGQPPMLLQLRQGLKAEESSAECQTTLPTDQCYQEIMVDSHRLANPGAYAELPENASLEERQNFYYSKGPALNSTFQPIDGGTDCACRGKTVNDNHPRNYEVKPLGSLEDCEQECRKVYGCKAVEYSRGRCELWFQRVNATK</sequence>
<dbReference type="EMBL" id="CAXAMN010025355">
    <property type="protein sequence ID" value="CAK9094548.1"/>
    <property type="molecule type" value="Genomic_DNA"/>
</dbReference>
<dbReference type="Proteomes" id="UP001642484">
    <property type="component" value="Unassembled WGS sequence"/>
</dbReference>